<sequence>MCLQNDAEIVKMYLVMFACLACSNFYKVKSLNDIRRNTNIINKINR</sequence>
<keyword evidence="1" id="KW-0472">Membrane</keyword>
<keyword evidence="1" id="KW-1133">Transmembrane helix</keyword>
<proteinExistence type="predicted"/>
<evidence type="ECO:0000256" key="1">
    <source>
        <dbReference type="SAM" id="Phobius"/>
    </source>
</evidence>
<dbReference type="InterPro" id="IPR018116">
    <property type="entry name" value="Somatotropin_CS"/>
</dbReference>
<name>A0A8S5NWN9_9CAUD</name>
<evidence type="ECO:0000313" key="2">
    <source>
        <dbReference type="EMBL" id="DAD98634.1"/>
    </source>
</evidence>
<organism evidence="2">
    <name type="scientific">Siphoviridae sp. ctTnV63</name>
    <dbReference type="NCBI Taxonomy" id="2825523"/>
    <lineage>
        <taxon>Viruses</taxon>
        <taxon>Duplodnaviria</taxon>
        <taxon>Heunggongvirae</taxon>
        <taxon>Uroviricota</taxon>
        <taxon>Caudoviricetes</taxon>
    </lineage>
</organism>
<dbReference type="EMBL" id="BK015264">
    <property type="protein sequence ID" value="DAD98634.1"/>
    <property type="molecule type" value="Genomic_DNA"/>
</dbReference>
<reference evidence="2" key="1">
    <citation type="journal article" date="2021" name="Proc. Natl. Acad. Sci. U.S.A.">
        <title>A Catalog of Tens of Thousands of Viruses from Human Metagenomes Reveals Hidden Associations with Chronic Diseases.</title>
        <authorList>
            <person name="Tisza M.J."/>
            <person name="Buck C.B."/>
        </authorList>
    </citation>
    <scope>NUCLEOTIDE SEQUENCE</scope>
    <source>
        <strain evidence="2">CtTnV63</strain>
    </source>
</reference>
<feature type="transmembrane region" description="Helical" evidence="1">
    <location>
        <begin position="12"/>
        <end position="28"/>
    </location>
</feature>
<keyword evidence="1" id="KW-0812">Transmembrane</keyword>
<protein>
    <submittedName>
        <fullName evidence="2">Uncharacterized protein</fullName>
    </submittedName>
</protein>
<accession>A0A8S5NWN9</accession>
<dbReference type="GO" id="GO:0005179">
    <property type="term" value="F:hormone activity"/>
    <property type="evidence" value="ECO:0007669"/>
    <property type="project" value="InterPro"/>
</dbReference>
<dbReference type="PROSITE" id="PS00338">
    <property type="entry name" value="SOMATOTROPIN_2"/>
    <property type="match status" value="1"/>
</dbReference>
<dbReference type="GO" id="GO:0005576">
    <property type="term" value="C:extracellular region"/>
    <property type="evidence" value="ECO:0007669"/>
    <property type="project" value="InterPro"/>
</dbReference>